<feature type="transmembrane region" description="Helical" evidence="6">
    <location>
        <begin position="357"/>
        <end position="375"/>
    </location>
</feature>
<dbReference type="Gene3D" id="1.20.1250.20">
    <property type="entry name" value="MFS general substrate transporter like domains"/>
    <property type="match status" value="1"/>
</dbReference>
<feature type="transmembrane region" description="Helical" evidence="6">
    <location>
        <begin position="446"/>
        <end position="470"/>
    </location>
</feature>
<comment type="caution">
    <text evidence="8">The sequence shown here is derived from an EMBL/GenBank/DDBJ whole genome shotgun (WGS) entry which is preliminary data.</text>
</comment>
<feature type="transmembrane region" description="Helical" evidence="6">
    <location>
        <begin position="305"/>
        <end position="329"/>
    </location>
</feature>
<feature type="transmembrane region" description="Helical" evidence="6">
    <location>
        <begin position="28"/>
        <end position="48"/>
    </location>
</feature>
<name>A0A2B7X0Q6_9EURO</name>
<feature type="transmembrane region" description="Helical" evidence="6">
    <location>
        <begin position="184"/>
        <end position="203"/>
    </location>
</feature>
<dbReference type="Pfam" id="PF07690">
    <property type="entry name" value="MFS_1"/>
    <property type="match status" value="1"/>
</dbReference>
<dbReference type="InterPro" id="IPR036259">
    <property type="entry name" value="MFS_trans_sf"/>
</dbReference>
<evidence type="ECO:0000313" key="9">
    <source>
        <dbReference type="Proteomes" id="UP000224080"/>
    </source>
</evidence>
<feature type="transmembrane region" description="Helical" evidence="6">
    <location>
        <begin position="153"/>
        <end position="172"/>
    </location>
</feature>
<dbReference type="OrthoDB" id="440553at2759"/>
<dbReference type="PANTHER" id="PTHR23502:SF51">
    <property type="entry name" value="QUINIDINE RESISTANCE PROTEIN 1-RELATED"/>
    <property type="match status" value="1"/>
</dbReference>
<evidence type="ECO:0000259" key="7">
    <source>
        <dbReference type="PROSITE" id="PS50850"/>
    </source>
</evidence>
<evidence type="ECO:0000256" key="6">
    <source>
        <dbReference type="SAM" id="Phobius"/>
    </source>
</evidence>
<evidence type="ECO:0000313" key="8">
    <source>
        <dbReference type="EMBL" id="PGH02361.1"/>
    </source>
</evidence>
<organism evidence="8 9">
    <name type="scientific">Blastomyces parvus</name>
    <dbReference type="NCBI Taxonomy" id="2060905"/>
    <lineage>
        <taxon>Eukaryota</taxon>
        <taxon>Fungi</taxon>
        <taxon>Dikarya</taxon>
        <taxon>Ascomycota</taxon>
        <taxon>Pezizomycotina</taxon>
        <taxon>Eurotiomycetes</taxon>
        <taxon>Eurotiomycetidae</taxon>
        <taxon>Onygenales</taxon>
        <taxon>Ajellomycetaceae</taxon>
        <taxon>Blastomyces</taxon>
    </lineage>
</organism>
<evidence type="ECO:0000256" key="2">
    <source>
        <dbReference type="ARBA" id="ARBA00022448"/>
    </source>
</evidence>
<evidence type="ECO:0000256" key="4">
    <source>
        <dbReference type="ARBA" id="ARBA00022989"/>
    </source>
</evidence>
<feature type="transmembrane region" description="Helical" evidence="6">
    <location>
        <begin position="381"/>
        <end position="407"/>
    </location>
</feature>
<dbReference type="Proteomes" id="UP000224080">
    <property type="component" value="Unassembled WGS sequence"/>
</dbReference>
<feature type="transmembrane region" description="Helical" evidence="6">
    <location>
        <begin position="265"/>
        <end position="285"/>
    </location>
</feature>
<dbReference type="PROSITE" id="PS50850">
    <property type="entry name" value="MFS"/>
    <property type="match status" value="1"/>
</dbReference>
<proteinExistence type="predicted"/>
<dbReference type="EMBL" id="PDNC01000060">
    <property type="protein sequence ID" value="PGH02361.1"/>
    <property type="molecule type" value="Genomic_DNA"/>
</dbReference>
<keyword evidence="5 6" id="KW-0472">Membrane</keyword>
<dbReference type="GO" id="GO:0005886">
    <property type="term" value="C:plasma membrane"/>
    <property type="evidence" value="ECO:0007669"/>
    <property type="project" value="TreeGrafter"/>
</dbReference>
<sequence length="493" mass="53337">MAEPSHRLGADAPVISPYCAFPPSTKSLIVFIVSIAATFSGLATNIYFPVIPTIAADLSVSIDLVSISVTAYLVFQAIIPFIWGAFSEYQGRRIVYLSSFIIFTGACVGLAKTSNYSQLMALRCLQSIGSASTIVVGTGVLGDITTREERGGYMGYFQAGQMLPLAIGPILGGLFADSFGWRSIFWFLAIYSAAFLVFLGLSLPETLRSLVGNGSIPARGISKCPLAYFQPHQAAQGSQQDSAQTSTTEISNDEQSFNFFGPIRIVLSLEITFAIVFVSICYALWQMTLTAQSTLLKQTYNLNDTQLGLTYVANGVGCMVSTASTGRFLDVDFKRIKSKYSGPAHRFPLERARLRTAWFWACVQSASILTFGWTLDKNIHISVPIISTLIVGWATTSIQCLVFTFLVDVYTERAATAAAALNLFRCLLGGGGAAAVFPIIKGIGIGWTFTLLAGTVLLGLGFLGVQFVYGPRWREKARSRLGSSDVHEMLRGN</sequence>
<keyword evidence="3 6" id="KW-0812">Transmembrane</keyword>
<comment type="subcellular location">
    <subcellularLocation>
        <location evidence="1">Membrane</location>
        <topology evidence="1">Multi-pass membrane protein</topology>
    </subcellularLocation>
</comment>
<protein>
    <recommendedName>
        <fullName evidence="7">Major facilitator superfamily (MFS) profile domain-containing protein</fullName>
    </recommendedName>
</protein>
<keyword evidence="2" id="KW-0813">Transport</keyword>
<reference evidence="8 9" key="1">
    <citation type="submission" date="2017-10" db="EMBL/GenBank/DDBJ databases">
        <title>Comparative genomics in systemic dimorphic fungi from Ajellomycetaceae.</title>
        <authorList>
            <person name="Munoz J.F."/>
            <person name="Mcewen J.G."/>
            <person name="Clay O.K."/>
            <person name="Cuomo C.A."/>
        </authorList>
    </citation>
    <scope>NUCLEOTIDE SEQUENCE [LARGE SCALE GENOMIC DNA]</scope>
    <source>
        <strain evidence="8 9">UAMH130</strain>
    </source>
</reference>
<feature type="transmembrane region" description="Helical" evidence="6">
    <location>
        <begin position="94"/>
        <end position="114"/>
    </location>
</feature>
<feature type="transmembrane region" description="Helical" evidence="6">
    <location>
        <begin position="60"/>
        <end position="82"/>
    </location>
</feature>
<accession>A0A2B7X0Q6</accession>
<keyword evidence="9" id="KW-1185">Reference proteome</keyword>
<feature type="transmembrane region" description="Helical" evidence="6">
    <location>
        <begin position="120"/>
        <end position="141"/>
    </location>
</feature>
<evidence type="ECO:0000256" key="3">
    <source>
        <dbReference type="ARBA" id="ARBA00022692"/>
    </source>
</evidence>
<feature type="domain" description="Major facilitator superfamily (MFS) profile" evidence="7">
    <location>
        <begin position="29"/>
        <end position="471"/>
    </location>
</feature>
<gene>
    <name evidence="8" type="ORF">GX51_04669</name>
</gene>
<feature type="transmembrane region" description="Helical" evidence="6">
    <location>
        <begin position="419"/>
        <end position="440"/>
    </location>
</feature>
<dbReference type="PANTHER" id="PTHR23502">
    <property type="entry name" value="MAJOR FACILITATOR SUPERFAMILY"/>
    <property type="match status" value="1"/>
</dbReference>
<dbReference type="InterPro" id="IPR011701">
    <property type="entry name" value="MFS"/>
</dbReference>
<evidence type="ECO:0000256" key="5">
    <source>
        <dbReference type="ARBA" id="ARBA00023136"/>
    </source>
</evidence>
<dbReference type="SUPFAM" id="SSF103473">
    <property type="entry name" value="MFS general substrate transporter"/>
    <property type="match status" value="1"/>
</dbReference>
<keyword evidence="4 6" id="KW-1133">Transmembrane helix</keyword>
<dbReference type="FunFam" id="1.20.1720.10:FF:000009">
    <property type="entry name" value="MFS multidrug transporter"/>
    <property type="match status" value="1"/>
</dbReference>
<dbReference type="GO" id="GO:0022857">
    <property type="term" value="F:transmembrane transporter activity"/>
    <property type="evidence" value="ECO:0007669"/>
    <property type="project" value="InterPro"/>
</dbReference>
<dbReference type="AlphaFoldDB" id="A0A2B7X0Q6"/>
<dbReference type="InterPro" id="IPR020846">
    <property type="entry name" value="MFS_dom"/>
</dbReference>
<dbReference type="Gene3D" id="1.20.1720.10">
    <property type="entry name" value="Multidrug resistance protein D"/>
    <property type="match status" value="1"/>
</dbReference>
<dbReference type="STRING" id="2060905.A0A2B7X0Q6"/>
<evidence type="ECO:0000256" key="1">
    <source>
        <dbReference type="ARBA" id="ARBA00004141"/>
    </source>
</evidence>